<dbReference type="Gene3D" id="1.20.120.530">
    <property type="entry name" value="GntR ligand-binding domain-like"/>
    <property type="match status" value="1"/>
</dbReference>
<dbReference type="SMART" id="SM00895">
    <property type="entry name" value="FCD"/>
    <property type="match status" value="1"/>
</dbReference>
<evidence type="ECO:0000256" key="1">
    <source>
        <dbReference type="ARBA" id="ARBA00023015"/>
    </source>
</evidence>
<comment type="caution">
    <text evidence="5">The sequence shown here is derived from an EMBL/GenBank/DDBJ whole genome shotgun (WGS) entry which is preliminary data.</text>
</comment>
<evidence type="ECO:0000259" key="4">
    <source>
        <dbReference type="PROSITE" id="PS50949"/>
    </source>
</evidence>
<evidence type="ECO:0000256" key="2">
    <source>
        <dbReference type="ARBA" id="ARBA00023125"/>
    </source>
</evidence>
<organism evidence="5 6">
    <name type="scientific">Kitasatospora misakiensis</name>
    <dbReference type="NCBI Taxonomy" id="67330"/>
    <lineage>
        <taxon>Bacteria</taxon>
        <taxon>Bacillati</taxon>
        <taxon>Actinomycetota</taxon>
        <taxon>Actinomycetes</taxon>
        <taxon>Kitasatosporales</taxon>
        <taxon>Streptomycetaceae</taxon>
        <taxon>Kitasatospora</taxon>
    </lineage>
</organism>
<dbReference type="CDD" id="cd07377">
    <property type="entry name" value="WHTH_GntR"/>
    <property type="match status" value="1"/>
</dbReference>
<dbReference type="PRINTS" id="PR00035">
    <property type="entry name" value="HTHGNTR"/>
</dbReference>
<dbReference type="SUPFAM" id="SSF48008">
    <property type="entry name" value="GntR ligand-binding domain-like"/>
    <property type="match status" value="1"/>
</dbReference>
<proteinExistence type="predicted"/>
<gene>
    <name evidence="5" type="ORF">ACFP3U_06935</name>
</gene>
<name>A0ABW0WYU0_9ACTN</name>
<sequence>MSLTDKAIARIREMVREGELPPGSKLPPEQQLAAELGLSRNLMREAVKTLVVARVLEIRRGDGTYVTSLAPGLLLEGLGGAVELLQGDTVLELTEVRRLFEPVATALAATRVTDEDLAEIESHLAAMRDAQGDVELLTEHDAAFHRAVVRATRNETLATLLDHISGRTLRARVWRGLADADAAGRTVAEHEVILRALVARDPDLARAAALMHINTTERWLRDHLAEGDRVPTGPGARPNHLPA</sequence>
<dbReference type="PANTHER" id="PTHR43537:SF5">
    <property type="entry name" value="UXU OPERON TRANSCRIPTIONAL REGULATOR"/>
    <property type="match status" value="1"/>
</dbReference>
<keyword evidence="1" id="KW-0805">Transcription regulation</keyword>
<feature type="domain" description="HTH gntR-type" evidence="4">
    <location>
        <begin position="1"/>
        <end position="69"/>
    </location>
</feature>
<dbReference type="Gene3D" id="1.10.10.10">
    <property type="entry name" value="Winged helix-like DNA-binding domain superfamily/Winged helix DNA-binding domain"/>
    <property type="match status" value="1"/>
</dbReference>
<dbReference type="RefSeq" id="WP_380224330.1">
    <property type="nucleotide sequence ID" value="NZ_JBHSOF010000005.1"/>
</dbReference>
<keyword evidence="2" id="KW-0238">DNA-binding</keyword>
<dbReference type="InterPro" id="IPR036388">
    <property type="entry name" value="WH-like_DNA-bd_sf"/>
</dbReference>
<dbReference type="SUPFAM" id="SSF46785">
    <property type="entry name" value="Winged helix' DNA-binding domain"/>
    <property type="match status" value="1"/>
</dbReference>
<keyword evidence="6" id="KW-1185">Reference proteome</keyword>
<evidence type="ECO:0000256" key="3">
    <source>
        <dbReference type="ARBA" id="ARBA00023163"/>
    </source>
</evidence>
<dbReference type="Pfam" id="PF00392">
    <property type="entry name" value="GntR"/>
    <property type="match status" value="1"/>
</dbReference>
<evidence type="ECO:0000313" key="6">
    <source>
        <dbReference type="Proteomes" id="UP001595975"/>
    </source>
</evidence>
<protein>
    <submittedName>
        <fullName evidence="5">FadR/GntR family transcriptional regulator</fullName>
    </submittedName>
</protein>
<reference evidence="6" key="1">
    <citation type="journal article" date="2019" name="Int. J. Syst. Evol. Microbiol.">
        <title>The Global Catalogue of Microorganisms (GCM) 10K type strain sequencing project: providing services to taxonomists for standard genome sequencing and annotation.</title>
        <authorList>
            <consortium name="The Broad Institute Genomics Platform"/>
            <consortium name="The Broad Institute Genome Sequencing Center for Infectious Disease"/>
            <person name="Wu L."/>
            <person name="Ma J."/>
        </authorList>
    </citation>
    <scope>NUCLEOTIDE SEQUENCE [LARGE SCALE GENOMIC DNA]</scope>
    <source>
        <strain evidence="6">CGMCC 4.1437</strain>
    </source>
</reference>
<dbReference type="PANTHER" id="PTHR43537">
    <property type="entry name" value="TRANSCRIPTIONAL REGULATOR, GNTR FAMILY"/>
    <property type="match status" value="1"/>
</dbReference>
<keyword evidence="3" id="KW-0804">Transcription</keyword>
<dbReference type="Pfam" id="PF07729">
    <property type="entry name" value="FCD"/>
    <property type="match status" value="1"/>
</dbReference>
<dbReference type="InterPro" id="IPR000524">
    <property type="entry name" value="Tscrpt_reg_HTH_GntR"/>
</dbReference>
<dbReference type="EMBL" id="JBHSOF010000005">
    <property type="protein sequence ID" value="MFC5662718.1"/>
    <property type="molecule type" value="Genomic_DNA"/>
</dbReference>
<dbReference type="InterPro" id="IPR011711">
    <property type="entry name" value="GntR_C"/>
</dbReference>
<dbReference type="Proteomes" id="UP001595975">
    <property type="component" value="Unassembled WGS sequence"/>
</dbReference>
<dbReference type="InterPro" id="IPR008920">
    <property type="entry name" value="TF_FadR/GntR_C"/>
</dbReference>
<dbReference type="InterPro" id="IPR036390">
    <property type="entry name" value="WH_DNA-bd_sf"/>
</dbReference>
<evidence type="ECO:0000313" key="5">
    <source>
        <dbReference type="EMBL" id="MFC5662718.1"/>
    </source>
</evidence>
<dbReference type="SMART" id="SM00345">
    <property type="entry name" value="HTH_GNTR"/>
    <property type="match status" value="1"/>
</dbReference>
<accession>A0ABW0WYU0</accession>
<dbReference type="PROSITE" id="PS50949">
    <property type="entry name" value="HTH_GNTR"/>
    <property type="match status" value="1"/>
</dbReference>